<organism evidence="2 3">
    <name type="scientific">Corchorus capsularis</name>
    <name type="common">Jute</name>
    <dbReference type="NCBI Taxonomy" id="210143"/>
    <lineage>
        <taxon>Eukaryota</taxon>
        <taxon>Viridiplantae</taxon>
        <taxon>Streptophyta</taxon>
        <taxon>Embryophyta</taxon>
        <taxon>Tracheophyta</taxon>
        <taxon>Spermatophyta</taxon>
        <taxon>Magnoliopsida</taxon>
        <taxon>eudicotyledons</taxon>
        <taxon>Gunneridae</taxon>
        <taxon>Pentapetalae</taxon>
        <taxon>rosids</taxon>
        <taxon>malvids</taxon>
        <taxon>Malvales</taxon>
        <taxon>Malvaceae</taxon>
        <taxon>Grewioideae</taxon>
        <taxon>Apeibeae</taxon>
        <taxon>Corchorus</taxon>
    </lineage>
</organism>
<proteinExistence type="predicted"/>
<dbReference type="Proteomes" id="UP000188268">
    <property type="component" value="Unassembled WGS sequence"/>
</dbReference>
<dbReference type="AlphaFoldDB" id="A0A1R3G4L8"/>
<keyword evidence="1" id="KW-0812">Transmembrane</keyword>
<dbReference type="EMBL" id="AWWV01015339">
    <property type="protein sequence ID" value="OMO53022.1"/>
    <property type="molecule type" value="Genomic_DNA"/>
</dbReference>
<dbReference type="Gramene" id="OMO53022">
    <property type="protein sequence ID" value="OMO53022"/>
    <property type="gene ID" value="CCACVL1_28941"/>
</dbReference>
<accession>A0A1R3G4L8</accession>
<evidence type="ECO:0000256" key="1">
    <source>
        <dbReference type="SAM" id="Phobius"/>
    </source>
</evidence>
<reference evidence="2 3" key="1">
    <citation type="submission" date="2013-09" db="EMBL/GenBank/DDBJ databases">
        <title>Corchorus capsularis genome sequencing.</title>
        <authorList>
            <person name="Alam M."/>
            <person name="Haque M.S."/>
            <person name="Islam M.S."/>
            <person name="Emdad E.M."/>
            <person name="Islam M.M."/>
            <person name="Ahmed B."/>
            <person name="Halim A."/>
            <person name="Hossen Q.M.M."/>
            <person name="Hossain M.Z."/>
            <person name="Ahmed R."/>
            <person name="Khan M.M."/>
            <person name="Islam R."/>
            <person name="Rashid M.M."/>
            <person name="Khan S.A."/>
            <person name="Rahman M.S."/>
            <person name="Alam M."/>
        </authorList>
    </citation>
    <scope>NUCLEOTIDE SEQUENCE [LARGE SCALE GENOMIC DNA]</scope>
    <source>
        <strain evidence="3">cv. CVL-1</strain>
        <tissue evidence="2">Whole seedling</tissue>
    </source>
</reference>
<keyword evidence="3" id="KW-1185">Reference proteome</keyword>
<name>A0A1R3G4L8_COCAP</name>
<protein>
    <submittedName>
        <fullName evidence="2">Uncharacterized protein</fullName>
    </submittedName>
</protein>
<sequence>MAPRYFSCFARLLIVLIALILFFSLFAR</sequence>
<feature type="transmembrane region" description="Helical" evidence="1">
    <location>
        <begin position="9"/>
        <end position="27"/>
    </location>
</feature>
<keyword evidence="1" id="KW-1133">Transmembrane helix</keyword>
<evidence type="ECO:0000313" key="2">
    <source>
        <dbReference type="EMBL" id="OMO53022.1"/>
    </source>
</evidence>
<gene>
    <name evidence="2" type="ORF">CCACVL1_28941</name>
</gene>
<evidence type="ECO:0000313" key="3">
    <source>
        <dbReference type="Proteomes" id="UP000188268"/>
    </source>
</evidence>
<comment type="caution">
    <text evidence="2">The sequence shown here is derived from an EMBL/GenBank/DDBJ whole genome shotgun (WGS) entry which is preliminary data.</text>
</comment>
<keyword evidence="1" id="KW-0472">Membrane</keyword>